<evidence type="ECO:0000313" key="1">
    <source>
        <dbReference type="EMBL" id="CAD0005694.1"/>
    </source>
</evidence>
<dbReference type="EMBL" id="CAIJDP010000073">
    <property type="protein sequence ID" value="CAD0005694.1"/>
    <property type="molecule type" value="Genomic_DNA"/>
</dbReference>
<organism evidence="1 2">
    <name type="scientific">Flavobacterium salmonis</name>
    <dbReference type="NCBI Taxonomy" id="2654844"/>
    <lineage>
        <taxon>Bacteria</taxon>
        <taxon>Pseudomonadati</taxon>
        <taxon>Bacteroidota</taxon>
        <taxon>Flavobacteriia</taxon>
        <taxon>Flavobacteriales</taxon>
        <taxon>Flavobacteriaceae</taxon>
        <taxon>Flavobacterium</taxon>
    </lineage>
</organism>
<name>A0A6V6Z2Q0_9FLAO</name>
<proteinExistence type="predicted"/>
<gene>
    <name evidence="1" type="ORF">FLAT13_02905</name>
</gene>
<dbReference type="Proteomes" id="UP000530060">
    <property type="component" value="Unassembled WGS sequence"/>
</dbReference>
<dbReference type="PROSITE" id="PS51257">
    <property type="entry name" value="PROKAR_LIPOPROTEIN"/>
    <property type="match status" value="1"/>
</dbReference>
<protein>
    <submittedName>
        <fullName evidence="1">Uncharacterized protein</fullName>
    </submittedName>
</protein>
<comment type="caution">
    <text evidence="1">The sequence shown here is derived from an EMBL/GenBank/DDBJ whole genome shotgun (WGS) entry which is preliminary data.</text>
</comment>
<sequence>MRIMKTIKIIYVLVFLLSLSSCKRYNLEENQANNELIEQGTKITKEDAQKIFNLKVNLTSLSELGKYNIAIPENYIAEVTVYEQGNIDLEFGKIDFETRKDVIAIELTSALLPNERFYSQSVYIIKDENPNLISISQIKNQLVKENNIYFEDSNSIIYGENFTVIHYDYDPATKSYIIFNGASDHFEKFPEKENLALHMLKNGKNLLKKDFKNKPFNSWEEYVINNPYAEIYLFKSIFNKIDKEMKAFLDTNQSVSPRSEGNYDYVTFYRSNNAMDLVYLNFLNAVKTNTIETYELPENIGNDFEKNFIDYRYSRSNNYNYYQIENLTDLKITDPEYNDRVFEKLICNVQYNGNSFYLITNQVSDLTRDFYIKMFNYYSKNKTLDILSPKK</sequence>
<accession>A0A6V6Z2Q0</accession>
<reference evidence="1 2" key="1">
    <citation type="submission" date="2020-06" db="EMBL/GenBank/DDBJ databases">
        <authorList>
            <person name="Criscuolo A."/>
        </authorList>
    </citation>
    <scope>NUCLEOTIDE SEQUENCE [LARGE SCALE GENOMIC DNA]</scope>
    <source>
        <strain evidence="2">CIP 111411</strain>
    </source>
</reference>
<evidence type="ECO:0000313" key="2">
    <source>
        <dbReference type="Proteomes" id="UP000530060"/>
    </source>
</evidence>
<dbReference type="AlphaFoldDB" id="A0A6V6Z2Q0"/>
<keyword evidence="2" id="KW-1185">Reference proteome</keyword>